<name>A0A368KME3_9BACT</name>
<organism evidence="2 3">
    <name type="scientific">Bremerella cremea</name>
    <dbReference type="NCBI Taxonomy" id="1031537"/>
    <lineage>
        <taxon>Bacteria</taxon>
        <taxon>Pseudomonadati</taxon>
        <taxon>Planctomycetota</taxon>
        <taxon>Planctomycetia</taxon>
        <taxon>Pirellulales</taxon>
        <taxon>Pirellulaceae</taxon>
        <taxon>Bremerella</taxon>
    </lineage>
</organism>
<keyword evidence="1" id="KW-0472">Membrane</keyword>
<reference evidence="2 3" key="1">
    <citation type="submission" date="2018-07" db="EMBL/GenBank/DDBJ databases">
        <title>Comparative genomes isolates from brazilian mangrove.</title>
        <authorList>
            <person name="De Araujo J.E."/>
            <person name="Taketani R.G."/>
            <person name="Silva M.C.P."/>
            <person name="Lourenco M.V."/>
            <person name="Oliveira V.M."/>
            <person name="Andreote F.D."/>
        </authorList>
    </citation>
    <scope>NUCLEOTIDE SEQUENCE [LARGE SCALE GENOMIC DNA]</scope>
    <source>
        <strain evidence="2 3">HEX PRIS-MGV</strain>
    </source>
</reference>
<proteinExistence type="predicted"/>
<dbReference type="RefSeq" id="WP_114371016.1">
    <property type="nucleotide sequence ID" value="NZ_QPEX01000039.1"/>
</dbReference>
<dbReference type="AlphaFoldDB" id="A0A368KME3"/>
<keyword evidence="1" id="KW-0812">Transmembrane</keyword>
<dbReference type="EMBL" id="QPEX01000039">
    <property type="protein sequence ID" value="RCS43278.1"/>
    <property type="molecule type" value="Genomic_DNA"/>
</dbReference>
<protein>
    <submittedName>
        <fullName evidence="2">Uncharacterized protein</fullName>
    </submittedName>
</protein>
<sequence length="293" mass="32079">MFEAKMQNYCKSSNTSNIAIRLVIQLAMATFFCTVGTAGVSLPFILFDSKSWELSGLTLTLYLLSVVGVLISLCLLGIGFLLALASFRTLTQSVAIDASGISVRRLIGSSAFHWSELEAIQVYSMHPTASNWFGLGALYDTTSLFFSNGRTICVGPEISRRYKLGLLANRIFLKTRVAWALAEINSGQNVSFGLTMASSSGLHRGNMTLRWDGIRFVCLRGQGSELEVAGENETWMFPIEKTGNVLLLICIIVLKSNAALGDLPEDVIAIIEKYCPNRNIAERTMISPPDCHC</sequence>
<evidence type="ECO:0000313" key="3">
    <source>
        <dbReference type="Proteomes" id="UP000253562"/>
    </source>
</evidence>
<gene>
    <name evidence="2" type="ORF">DTL42_19180</name>
</gene>
<feature type="transmembrane region" description="Helical" evidence="1">
    <location>
        <begin position="20"/>
        <end position="47"/>
    </location>
</feature>
<evidence type="ECO:0000256" key="1">
    <source>
        <dbReference type="SAM" id="Phobius"/>
    </source>
</evidence>
<evidence type="ECO:0000313" key="2">
    <source>
        <dbReference type="EMBL" id="RCS43278.1"/>
    </source>
</evidence>
<keyword evidence="1" id="KW-1133">Transmembrane helix</keyword>
<comment type="caution">
    <text evidence="2">The sequence shown here is derived from an EMBL/GenBank/DDBJ whole genome shotgun (WGS) entry which is preliminary data.</text>
</comment>
<dbReference type="Proteomes" id="UP000253562">
    <property type="component" value="Unassembled WGS sequence"/>
</dbReference>
<feature type="transmembrane region" description="Helical" evidence="1">
    <location>
        <begin position="59"/>
        <end position="84"/>
    </location>
</feature>
<accession>A0A368KME3</accession>